<keyword evidence="2" id="KW-1185">Reference proteome</keyword>
<dbReference type="RefSeq" id="WP_009551853.1">
    <property type="nucleotide sequence ID" value="NZ_ANAG01000005.1"/>
</dbReference>
<protein>
    <submittedName>
        <fullName evidence="1">Uncharacterized protein</fullName>
    </submittedName>
</protein>
<accession>M5J7E1</accession>
<dbReference type="EMBL" id="ANAG01000005">
    <property type="protein sequence ID" value="EKW99562.1"/>
    <property type="molecule type" value="Genomic_DNA"/>
</dbReference>
<dbReference type="Proteomes" id="UP000011912">
    <property type="component" value="Unassembled WGS sequence"/>
</dbReference>
<sequence length="108" mass="12600">MTLKTVTLKDDTSYVINEVPNKEMNKLGIVFGKAVSLYAEYITTDKTSIWRYSSFCTDNVNLFNKKDIVNEHPASKNETDIYNKLKNNIPLEADDRNFLRVNYKRKDK</sequence>
<evidence type="ECO:0000313" key="1">
    <source>
        <dbReference type="EMBL" id="EKW99562.1"/>
    </source>
</evidence>
<organism evidence="1 2">
    <name type="scientific">Ligilactobacillus saerimneri 30a</name>
    <dbReference type="NCBI Taxonomy" id="1227363"/>
    <lineage>
        <taxon>Bacteria</taxon>
        <taxon>Bacillati</taxon>
        <taxon>Bacillota</taxon>
        <taxon>Bacilli</taxon>
        <taxon>Lactobacillales</taxon>
        <taxon>Lactobacillaceae</taxon>
        <taxon>Ligilactobacillus</taxon>
    </lineage>
</organism>
<dbReference type="STRING" id="1227363.D271_01787"/>
<reference evidence="1 2" key="1">
    <citation type="journal article" date="2013" name="Genome Announc.">
        <title>Genome Sequence of Lactobacillus saerimneri 30a (Formerly Lactobacillus sp. Strain 30a), a Reference Lactic Acid Bacterium Strain Producing Biogenic Amines.</title>
        <authorList>
            <person name="Romano A."/>
            <person name="Trip H."/>
            <person name="Campbell-Sills H."/>
            <person name="Bouchez O."/>
            <person name="Sherman D."/>
            <person name="Lolkema J.S."/>
            <person name="Lucas P.M."/>
        </authorList>
    </citation>
    <scope>NUCLEOTIDE SEQUENCE [LARGE SCALE GENOMIC DNA]</scope>
    <source>
        <strain evidence="1 2">30a</strain>
    </source>
</reference>
<comment type="caution">
    <text evidence="1">The sequence shown here is derived from an EMBL/GenBank/DDBJ whole genome shotgun (WGS) entry which is preliminary data.</text>
</comment>
<evidence type="ECO:0000313" key="2">
    <source>
        <dbReference type="Proteomes" id="UP000011912"/>
    </source>
</evidence>
<proteinExistence type="predicted"/>
<name>M5J7E1_9LACO</name>
<dbReference type="AlphaFoldDB" id="M5J7E1"/>
<gene>
    <name evidence="1" type="ORF">D271_01787</name>
</gene>